<evidence type="ECO:0000313" key="6">
    <source>
        <dbReference type="EMBL" id="CAJ0683076.1"/>
    </source>
</evidence>
<feature type="transmembrane region" description="Helical" evidence="4">
    <location>
        <begin position="12"/>
        <end position="32"/>
    </location>
</feature>
<accession>A0AAD2ALW6</accession>
<dbReference type="GO" id="GO:0004176">
    <property type="term" value="F:ATP-dependent peptidase activity"/>
    <property type="evidence" value="ECO:0007669"/>
    <property type="project" value="InterPro"/>
</dbReference>
<feature type="compositionally biased region" description="Basic and acidic residues" evidence="3">
    <location>
        <begin position="163"/>
        <end position="182"/>
    </location>
</feature>
<evidence type="ECO:0000313" key="7">
    <source>
        <dbReference type="Proteomes" id="UP001190002"/>
    </source>
</evidence>
<dbReference type="EC" id="3.4.24.-" evidence="6"/>
<keyword evidence="6" id="KW-0482">Metalloprotease</keyword>
<evidence type="ECO:0000256" key="1">
    <source>
        <dbReference type="ARBA" id="ARBA00022670"/>
    </source>
</evidence>
<feature type="region of interest" description="Disordered" evidence="3">
    <location>
        <begin position="159"/>
        <end position="182"/>
    </location>
</feature>
<evidence type="ECO:0000259" key="5">
    <source>
        <dbReference type="Pfam" id="PF06480"/>
    </source>
</evidence>
<sequence length="212" mass="23524">MEPRQQQFSLWYVLVTILAMLAIQTLFVSGHVETIPYSDFKVLLKAGKLKDVAIGEQAISGTFSTEGIDNLLAKQQIEEIRREAKGDHAFSTLRVADPELVQELEAAKVRFVGQPDNKWLSTILSWVVPAVIFFGIWSFLIKRVGGAAGSMMEIGKSKAKVHGRTERPAARNRHGSADDYPVWHERPAGPGHVREYAEPALCWDGANAARTQ</sequence>
<reference evidence="6" key="1">
    <citation type="submission" date="2023-07" db="EMBL/GenBank/DDBJ databases">
        <authorList>
            <person name="Peeters C."/>
        </authorList>
    </citation>
    <scope>NUCLEOTIDE SEQUENCE</scope>
    <source>
        <strain evidence="6">R-77591</strain>
    </source>
</reference>
<keyword evidence="1" id="KW-0645">Protease</keyword>
<keyword evidence="4" id="KW-0812">Transmembrane</keyword>
<dbReference type="Proteomes" id="UP001190002">
    <property type="component" value="Unassembled WGS sequence"/>
</dbReference>
<evidence type="ECO:0000256" key="3">
    <source>
        <dbReference type="SAM" id="MobiDB-lite"/>
    </source>
</evidence>
<comment type="caution">
    <text evidence="6">The sequence shown here is derived from an EMBL/GenBank/DDBJ whole genome shotgun (WGS) entry which is preliminary data.</text>
</comment>
<dbReference type="GO" id="GO:0016020">
    <property type="term" value="C:membrane"/>
    <property type="evidence" value="ECO:0007669"/>
    <property type="project" value="InterPro"/>
</dbReference>
<evidence type="ECO:0000256" key="2">
    <source>
        <dbReference type="ARBA" id="ARBA00022801"/>
    </source>
</evidence>
<evidence type="ECO:0000256" key="4">
    <source>
        <dbReference type="SAM" id="Phobius"/>
    </source>
</evidence>
<proteinExistence type="predicted"/>
<gene>
    <name evidence="6" type="primary">ftsH_3</name>
    <name evidence="6" type="ORF">R77591_02165</name>
</gene>
<dbReference type="GO" id="GO:0004222">
    <property type="term" value="F:metalloendopeptidase activity"/>
    <property type="evidence" value="ECO:0007669"/>
    <property type="project" value="InterPro"/>
</dbReference>
<dbReference type="GO" id="GO:0005524">
    <property type="term" value="F:ATP binding"/>
    <property type="evidence" value="ECO:0007669"/>
    <property type="project" value="InterPro"/>
</dbReference>
<dbReference type="Gene3D" id="3.30.720.210">
    <property type="match status" value="1"/>
</dbReference>
<keyword evidence="4" id="KW-1133">Transmembrane helix</keyword>
<feature type="transmembrane region" description="Helical" evidence="4">
    <location>
        <begin position="119"/>
        <end position="141"/>
    </location>
</feature>
<dbReference type="GO" id="GO:0008270">
    <property type="term" value="F:zinc ion binding"/>
    <property type="evidence" value="ECO:0007669"/>
    <property type="project" value="InterPro"/>
</dbReference>
<name>A0AAD2ALW6_9RALS</name>
<dbReference type="GO" id="GO:0006508">
    <property type="term" value="P:proteolysis"/>
    <property type="evidence" value="ECO:0007669"/>
    <property type="project" value="UniProtKB-KW"/>
</dbReference>
<organism evidence="6 7">
    <name type="scientific">Ralstonia mannitolilytica</name>
    <dbReference type="NCBI Taxonomy" id="105219"/>
    <lineage>
        <taxon>Bacteria</taxon>
        <taxon>Pseudomonadati</taxon>
        <taxon>Pseudomonadota</taxon>
        <taxon>Betaproteobacteria</taxon>
        <taxon>Burkholderiales</taxon>
        <taxon>Burkholderiaceae</taxon>
        <taxon>Ralstonia</taxon>
    </lineage>
</organism>
<keyword evidence="4" id="KW-0472">Membrane</keyword>
<dbReference type="Pfam" id="PF06480">
    <property type="entry name" value="FtsH_ext"/>
    <property type="match status" value="1"/>
</dbReference>
<keyword evidence="2 6" id="KW-0378">Hydrolase</keyword>
<dbReference type="InterPro" id="IPR011546">
    <property type="entry name" value="Pept_M41_FtsH_extracell"/>
</dbReference>
<feature type="domain" description="Peptidase M41 FtsH extracellular" evidence="5">
    <location>
        <begin position="10"/>
        <end position="114"/>
    </location>
</feature>
<dbReference type="AlphaFoldDB" id="A0AAD2ALW6"/>
<dbReference type="EMBL" id="CATVXE010000008">
    <property type="protein sequence ID" value="CAJ0683076.1"/>
    <property type="molecule type" value="Genomic_DNA"/>
</dbReference>
<protein>
    <submittedName>
        <fullName evidence="6">ATP-dependent zinc metalloprotease FtsH</fullName>
        <ecNumber evidence="6">3.4.24.-</ecNumber>
    </submittedName>
</protein>